<sequence>MDDDVYCYLYEQHRSNKKSCRTNGVSMNQQSHDRSWQEFGIGYDKELKIAEVVFDLINFGIDVIVDLEVDVTLTINLELKLILSEGVNESTHLLAIEEETPTEEVDEFISFSFDDDDKT</sequence>
<name>A0ABR0R5M6_GOSAR</name>
<dbReference type="EMBL" id="JARKNE010000001">
    <property type="protein sequence ID" value="KAK5846501.1"/>
    <property type="molecule type" value="Genomic_DNA"/>
</dbReference>
<dbReference type="Proteomes" id="UP001358586">
    <property type="component" value="Chromosome 1"/>
</dbReference>
<evidence type="ECO:0000313" key="2">
    <source>
        <dbReference type="Proteomes" id="UP001358586"/>
    </source>
</evidence>
<reference evidence="1 2" key="1">
    <citation type="submission" date="2023-03" db="EMBL/GenBank/DDBJ databases">
        <title>WGS of Gossypium arboreum.</title>
        <authorList>
            <person name="Yu D."/>
        </authorList>
    </citation>
    <scope>NUCLEOTIDE SEQUENCE [LARGE SCALE GENOMIC DNA]</scope>
    <source>
        <tissue evidence="1">Leaf</tissue>
    </source>
</reference>
<accession>A0ABR0R5M6</accession>
<protein>
    <submittedName>
        <fullName evidence="1">Uncharacterized protein</fullName>
    </submittedName>
</protein>
<gene>
    <name evidence="1" type="ORF">PVK06_002791</name>
</gene>
<proteinExistence type="predicted"/>
<comment type="caution">
    <text evidence="1">The sequence shown here is derived from an EMBL/GenBank/DDBJ whole genome shotgun (WGS) entry which is preliminary data.</text>
</comment>
<evidence type="ECO:0000313" key="1">
    <source>
        <dbReference type="EMBL" id="KAK5846501.1"/>
    </source>
</evidence>
<keyword evidence="2" id="KW-1185">Reference proteome</keyword>
<organism evidence="1 2">
    <name type="scientific">Gossypium arboreum</name>
    <name type="common">Tree cotton</name>
    <name type="synonym">Gossypium nanking</name>
    <dbReference type="NCBI Taxonomy" id="29729"/>
    <lineage>
        <taxon>Eukaryota</taxon>
        <taxon>Viridiplantae</taxon>
        <taxon>Streptophyta</taxon>
        <taxon>Embryophyta</taxon>
        <taxon>Tracheophyta</taxon>
        <taxon>Spermatophyta</taxon>
        <taxon>Magnoliopsida</taxon>
        <taxon>eudicotyledons</taxon>
        <taxon>Gunneridae</taxon>
        <taxon>Pentapetalae</taxon>
        <taxon>rosids</taxon>
        <taxon>malvids</taxon>
        <taxon>Malvales</taxon>
        <taxon>Malvaceae</taxon>
        <taxon>Malvoideae</taxon>
        <taxon>Gossypium</taxon>
    </lineage>
</organism>